<dbReference type="PANTHER" id="PTHR42852:SF17">
    <property type="entry name" value="THIOREDOXIN-LIKE PROTEIN HI_1115"/>
    <property type="match status" value="1"/>
</dbReference>
<protein>
    <submittedName>
        <fullName evidence="4">Redoxin domain-containing protein</fullName>
    </submittedName>
</protein>
<dbReference type="GO" id="GO:0016209">
    <property type="term" value="F:antioxidant activity"/>
    <property type="evidence" value="ECO:0007669"/>
    <property type="project" value="InterPro"/>
</dbReference>
<organism evidence="4 5">
    <name type="scientific">Sulfurimonas marina</name>
    <dbReference type="NCBI Taxonomy" id="2590551"/>
    <lineage>
        <taxon>Bacteria</taxon>
        <taxon>Pseudomonadati</taxon>
        <taxon>Campylobacterota</taxon>
        <taxon>Epsilonproteobacteria</taxon>
        <taxon>Campylobacterales</taxon>
        <taxon>Sulfurimonadaceae</taxon>
        <taxon>Sulfurimonas</taxon>
    </lineage>
</organism>
<feature type="transmembrane region" description="Helical" evidence="2">
    <location>
        <begin position="12"/>
        <end position="30"/>
    </location>
</feature>
<keyword evidence="5" id="KW-1185">Reference proteome</keyword>
<dbReference type="InterPro" id="IPR017937">
    <property type="entry name" value="Thioredoxin_CS"/>
</dbReference>
<dbReference type="KEGG" id="smax:FJR03_02585"/>
<evidence type="ECO:0000259" key="3">
    <source>
        <dbReference type="PROSITE" id="PS51352"/>
    </source>
</evidence>
<dbReference type="AlphaFoldDB" id="A0A7M1ATG5"/>
<dbReference type="InterPro" id="IPR013766">
    <property type="entry name" value="Thioredoxin_domain"/>
</dbReference>
<evidence type="ECO:0000313" key="4">
    <source>
        <dbReference type="EMBL" id="QOP40686.1"/>
    </source>
</evidence>
<dbReference type="SUPFAM" id="SSF52833">
    <property type="entry name" value="Thioredoxin-like"/>
    <property type="match status" value="1"/>
</dbReference>
<dbReference type="RefSeq" id="WP_193114109.1">
    <property type="nucleotide sequence ID" value="NZ_CP041165.1"/>
</dbReference>
<dbReference type="GO" id="GO:0016491">
    <property type="term" value="F:oxidoreductase activity"/>
    <property type="evidence" value="ECO:0007669"/>
    <property type="project" value="InterPro"/>
</dbReference>
<proteinExistence type="predicted"/>
<dbReference type="InterPro" id="IPR050553">
    <property type="entry name" value="Thioredoxin_ResA/DsbE_sf"/>
</dbReference>
<evidence type="ECO:0000256" key="2">
    <source>
        <dbReference type="SAM" id="Phobius"/>
    </source>
</evidence>
<keyword evidence="1" id="KW-0676">Redox-active center</keyword>
<name>A0A7M1ATG5_9BACT</name>
<accession>A0A7M1ATG5</accession>
<dbReference type="InterPro" id="IPR000866">
    <property type="entry name" value="AhpC/TSA"/>
</dbReference>
<gene>
    <name evidence="4" type="ORF">FJR03_02585</name>
</gene>
<dbReference type="PANTHER" id="PTHR42852">
    <property type="entry name" value="THIOL:DISULFIDE INTERCHANGE PROTEIN DSBE"/>
    <property type="match status" value="1"/>
</dbReference>
<dbReference type="Gene3D" id="3.40.30.10">
    <property type="entry name" value="Glutaredoxin"/>
    <property type="match status" value="1"/>
</dbReference>
<dbReference type="PROSITE" id="PS00194">
    <property type="entry name" value="THIOREDOXIN_1"/>
    <property type="match status" value="1"/>
</dbReference>
<sequence>MFKKKIFHYAKEFLFVILFMSIIANILSLYKSQELNQEPLQIKSFKLIDNSNYNIDSSKPFIIHFWATWCPTCKLEASNIELLSKYYNVVTIAVNSGSDYEIHSYLKERDLDFEVVNDTNSELSKIFKIQAYPTTFIYDKNQNLVFSEVGYTSTFGLFLRMWWVDFLK</sequence>
<dbReference type="InterPro" id="IPR036249">
    <property type="entry name" value="Thioredoxin-like_sf"/>
</dbReference>
<keyword evidence="2" id="KW-0472">Membrane</keyword>
<dbReference type="EMBL" id="CP041165">
    <property type="protein sequence ID" value="QOP40686.1"/>
    <property type="molecule type" value="Genomic_DNA"/>
</dbReference>
<evidence type="ECO:0000256" key="1">
    <source>
        <dbReference type="ARBA" id="ARBA00023284"/>
    </source>
</evidence>
<reference evidence="4 5" key="1">
    <citation type="submission" date="2019-06" db="EMBL/GenBank/DDBJ databases">
        <title>Sulfurimonas gotlandica sp. nov., a chemoautotrophic and psychrotolerant epsilonproteobacterium isolated from a pelagic redoxcline, and an emended description of the genus Sulfurimonas.</title>
        <authorList>
            <person name="Wang S."/>
            <person name="Jiang L."/>
            <person name="Shao Z."/>
        </authorList>
    </citation>
    <scope>NUCLEOTIDE SEQUENCE [LARGE SCALE GENOMIC DNA]</scope>
    <source>
        <strain evidence="4 5">B2</strain>
    </source>
</reference>
<dbReference type="PROSITE" id="PS51352">
    <property type="entry name" value="THIOREDOXIN_2"/>
    <property type="match status" value="1"/>
</dbReference>
<dbReference type="Pfam" id="PF00578">
    <property type="entry name" value="AhpC-TSA"/>
    <property type="match status" value="1"/>
</dbReference>
<feature type="domain" description="Thioredoxin" evidence="3">
    <location>
        <begin position="36"/>
        <end position="168"/>
    </location>
</feature>
<keyword evidence="2" id="KW-0812">Transmembrane</keyword>
<keyword evidence="2" id="KW-1133">Transmembrane helix</keyword>
<evidence type="ECO:0000313" key="5">
    <source>
        <dbReference type="Proteomes" id="UP000593910"/>
    </source>
</evidence>
<dbReference type="Proteomes" id="UP000593910">
    <property type="component" value="Chromosome"/>
</dbReference>